<keyword evidence="3" id="KW-1185">Reference proteome</keyword>
<dbReference type="SUPFAM" id="SSF49879">
    <property type="entry name" value="SMAD/FHA domain"/>
    <property type="match status" value="2"/>
</dbReference>
<name>A0ABX1PN45_9RHOO</name>
<gene>
    <name evidence="2" type="ORF">GO606_10980</name>
</gene>
<dbReference type="PANTHER" id="PTHR23308">
    <property type="entry name" value="NUCLEAR INHIBITOR OF PROTEIN PHOSPHATASE-1"/>
    <property type="match status" value="1"/>
</dbReference>
<dbReference type="Gene3D" id="2.60.200.20">
    <property type="match status" value="2"/>
</dbReference>
<organism evidence="2 3">
    <name type="scientific">Aromatoleum anaerobium</name>
    <dbReference type="NCBI Taxonomy" id="182180"/>
    <lineage>
        <taxon>Bacteria</taxon>
        <taxon>Pseudomonadati</taxon>
        <taxon>Pseudomonadota</taxon>
        <taxon>Betaproteobacteria</taxon>
        <taxon>Rhodocyclales</taxon>
        <taxon>Rhodocyclaceae</taxon>
        <taxon>Aromatoleum</taxon>
    </lineage>
</organism>
<dbReference type="EMBL" id="WTVG01000027">
    <property type="protein sequence ID" value="NMG25241.1"/>
    <property type="molecule type" value="Genomic_DNA"/>
</dbReference>
<dbReference type="InterPro" id="IPR008984">
    <property type="entry name" value="SMAD_FHA_dom_sf"/>
</dbReference>
<protein>
    <submittedName>
        <fullName evidence="2">FHA domain-containing protein</fullName>
    </submittedName>
</protein>
<dbReference type="PROSITE" id="PS50006">
    <property type="entry name" value="FHA_DOMAIN"/>
    <property type="match status" value="2"/>
</dbReference>
<sequence length="811" mass="88602">MLLQAVSRPELGDILIEESLFAIGRNEPPFATYDKEIVAELSRRHARVFWEGRELYVADLGSKNGTSVNGVAVGEKPSALRDGDEVCFGGVLSYRVRLVARAKKVQRAGTLLSLTLTPERDDLLLEPVVIASFPFLISKIDDIIARYKSAYPHQVNYISRRHAHIFLKGGAPFIEDLGSTNGTFVGGTRLDEHAVELHDGDVVAFGGDHFVYRVSLQHEAETETEPTVTGFTPAAAAAEDDPGNPDRTMFIAAPDSFLDIFCISPPPQPDEVNDETAQAGSPVPLARRERSRTLLFVRELGKAFAGGDRGTVKRMLRWGIPLVALLVAVAFGFYRAGSAERELGRLVAAGDFARAAAVADAYLASDPDDGALQALGTEALLKAKLPEWVGNLQVRAFDRAAALVADMKAQAAHNADAQPLLAELEWVGELERFVVERGGVDAPIRIYADEERIGTLLQRWHADTRARQRALARVAAHVPEFRDVHAEVLTHLRRLESDESVYLAAIERLNAGIAAELDAGRAETLDALLNDYAGKYPRLAGLDAVREDLRQFVELDRALQARRLEPLIALLEKLHFSTPPFRQHFARLGETRLPSGEVVRQHQAAARAWREGRGEEALAGLQQISAGPWAEVAAAELARKKTVLQQFGALQQARGGKGYDERLLAFHASLDESEDAYFIRATGADVAAYRDQALAHANGLLARAAAQWRQYRSAGGIGGEQRLESGISGTFRSQARLLAEAQSAARQGARIHKMLKTQMGEQAVAVQAEIDAEAELQRQSLQELHRVLEPGLLKAKLALIGGQSDEERKSP</sequence>
<dbReference type="InterPro" id="IPR000253">
    <property type="entry name" value="FHA_dom"/>
</dbReference>
<dbReference type="SMART" id="SM00240">
    <property type="entry name" value="FHA"/>
    <property type="match status" value="2"/>
</dbReference>
<proteinExistence type="predicted"/>
<comment type="caution">
    <text evidence="2">The sequence shown here is derived from an EMBL/GenBank/DDBJ whole genome shotgun (WGS) entry which is preliminary data.</text>
</comment>
<evidence type="ECO:0000259" key="1">
    <source>
        <dbReference type="PROSITE" id="PS50006"/>
    </source>
</evidence>
<evidence type="ECO:0000313" key="3">
    <source>
        <dbReference type="Proteomes" id="UP000615989"/>
    </source>
</evidence>
<dbReference type="Pfam" id="PF00498">
    <property type="entry name" value="FHA"/>
    <property type="match status" value="2"/>
</dbReference>
<dbReference type="Proteomes" id="UP000615989">
    <property type="component" value="Unassembled WGS sequence"/>
</dbReference>
<dbReference type="CDD" id="cd00060">
    <property type="entry name" value="FHA"/>
    <property type="match status" value="2"/>
</dbReference>
<dbReference type="InterPro" id="IPR050923">
    <property type="entry name" value="Cell_Proc_Reg/RNA_Proc"/>
</dbReference>
<feature type="domain" description="FHA" evidence="1">
    <location>
        <begin position="158"/>
        <end position="190"/>
    </location>
</feature>
<reference evidence="2" key="1">
    <citation type="submission" date="2019-12" db="EMBL/GenBank/DDBJ databases">
        <title>Comparative genomics gives insights into the taxonomy of the Azoarcus-Aromatoleum group and reveals separate origins of nif in the plant-associated Azoarcus and non-plant-associated Aromatoleum sub-groups.</title>
        <authorList>
            <person name="Lafos M."/>
            <person name="Maluk M."/>
            <person name="Batista M."/>
            <person name="Junghare M."/>
            <person name="Carmona M."/>
            <person name="Faoro H."/>
            <person name="Cruz L.M."/>
            <person name="Battistoni F."/>
            <person name="De Souza E."/>
            <person name="Pedrosa F."/>
            <person name="Chen W.-M."/>
            <person name="Poole P.S."/>
            <person name="Dixon R.A."/>
            <person name="James E.K."/>
        </authorList>
    </citation>
    <scope>NUCLEOTIDE SEQUENCE</scope>
    <source>
        <strain evidence="2">LuFRes1</strain>
    </source>
</reference>
<feature type="domain" description="FHA" evidence="1">
    <location>
        <begin position="21"/>
        <end position="73"/>
    </location>
</feature>
<accession>A0ABX1PN45</accession>
<evidence type="ECO:0000313" key="2">
    <source>
        <dbReference type="EMBL" id="NMG25241.1"/>
    </source>
</evidence>